<dbReference type="PANTHER" id="PTHR39450">
    <property type="entry name" value="MOLYBDOPTERIN OXIDOREDUCTASE, 4FE-4S CLUSTER-BINDING SUBUNIT"/>
    <property type="match status" value="1"/>
</dbReference>
<sequence>MIKEFICDRCNKRCIITLEDKKYDKIKGNQCNIGIDSAKSYNNNSNKGIFTSLVRVKGGKYNVVPVKSNKPMEKRLWIDCSKALSRVYVGVPIKIGDVICKNILNTGIDIICTKNINKS</sequence>
<keyword evidence="2" id="KW-1185">Reference proteome</keyword>
<gene>
    <name evidence="1" type="ORF">GCM10008906_06520</name>
</gene>
<dbReference type="InterPro" id="IPR012460">
    <property type="entry name" value="DUF1667"/>
</dbReference>
<dbReference type="SUPFAM" id="SSF160148">
    <property type="entry name" value="CPE0013-like"/>
    <property type="match status" value="1"/>
</dbReference>
<dbReference type="EMBL" id="BAAACG010000004">
    <property type="protein sequence ID" value="GAA0734413.1"/>
    <property type="molecule type" value="Genomic_DNA"/>
</dbReference>
<dbReference type="Gene3D" id="3.10.530.10">
    <property type="entry name" value="CPE0013-like"/>
    <property type="match status" value="1"/>
</dbReference>
<dbReference type="InterPro" id="IPR036593">
    <property type="entry name" value="CPE0013-like_sf"/>
</dbReference>
<dbReference type="PANTHER" id="PTHR39450:SF1">
    <property type="entry name" value="DUF1667 DOMAIN-CONTAINING PROTEIN"/>
    <property type="match status" value="1"/>
</dbReference>
<evidence type="ECO:0000313" key="1">
    <source>
        <dbReference type="EMBL" id="GAA0734413.1"/>
    </source>
</evidence>
<reference evidence="2" key="1">
    <citation type="journal article" date="2019" name="Int. J. Syst. Evol. Microbiol.">
        <title>The Global Catalogue of Microorganisms (GCM) 10K type strain sequencing project: providing services to taxonomists for standard genome sequencing and annotation.</title>
        <authorList>
            <consortium name="The Broad Institute Genomics Platform"/>
            <consortium name="The Broad Institute Genome Sequencing Center for Infectious Disease"/>
            <person name="Wu L."/>
            <person name="Ma J."/>
        </authorList>
    </citation>
    <scope>NUCLEOTIDE SEQUENCE [LARGE SCALE GENOMIC DNA]</scope>
    <source>
        <strain evidence="2">JCM 1407</strain>
    </source>
</reference>
<evidence type="ECO:0000313" key="2">
    <source>
        <dbReference type="Proteomes" id="UP001501510"/>
    </source>
</evidence>
<protein>
    <submittedName>
        <fullName evidence="1">DUF1667 domain-containing protein</fullName>
    </submittedName>
</protein>
<comment type="caution">
    <text evidence="1">The sequence shown here is derived from an EMBL/GenBank/DDBJ whole genome shotgun (WGS) entry which is preliminary data.</text>
</comment>
<proteinExistence type="predicted"/>
<dbReference type="Pfam" id="PF07892">
    <property type="entry name" value="DUF1667"/>
    <property type="match status" value="1"/>
</dbReference>
<accession>A0ABP3UHW8</accession>
<name>A0ABP3UHW8_9CLOT</name>
<dbReference type="Proteomes" id="UP001501510">
    <property type="component" value="Unassembled WGS sequence"/>
</dbReference>
<dbReference type="RefSeq" id="WP_343758825.1">
    <property type="nucleotide sequence ID" value="NZ_BAAACG010000004.1"/>
</dbReference>
<organism evidence="1 2">
    <name type="scientific">Clostridium oceanicum</name>
    <dbReference type="NCBI Taxonomy" id="1543"/>
    <lineage>
        <taxon>Bacteria</taxon>
        <taxon>Bacillati</taxon>
        <taxon>Bacillota</taxon>
        <taxon>Clostridia</taxon>
        <taxon>Eubacteriales</taxon>
        <taxon>Clostridiaceae</taxon>
        <taxon>Clostridium</taxon>
    </lineage>
</organism>